<sequence length="235" mass="25791">MYKQRFTIVAIGLGLSLACTLWAGDVATFMDLGFSMDGRYYAFGQYGIESGTLKPWADIFVVDVPKNNFVSGGRLSYVHSAPIIQGQDGSGALYSLLSSNGSLFSKYGIDFLRQSRPLYLSMDSKAGSSSNNTSIEFRDFETGDSYVANIVSLVEGSGDNIQSSFFINLECTKNDGSKKKYVVGTPQLKRPAVQSYRICRVMIAPKDGSMIFVIEMTKKAISGSDIRYMVEALRL</sequence>
<evidence type="ECO:0000313" key="1">
    <source>
        <dbReference type="EMBL" id="AEJ20184.1"/>
    </source>
</evidence>
<dbReference type="Pfam" id="PF10016">
    <property type="entry name" value="DUF2259"/>
    <property type="match status" value="1"/>
</dbReference>
<dbReference type="PROSITE" id="PS51257">
    <property type="entry name" value="PROKAR_LIPOPROTEIN"/>
    <property type="match status" value="1"/>
</dbReference>
<dbReference type="eggNOG" id="COG5497">
    <property type="taxonomic scope" value="Bacteria"/>
</dbReference>
<dbReference type="EMBL" id="CP002868">
    <property type="protein sequence ID" value="AEJ20184.1"/>
    <property type="molecule type" value="Genomic_DNA"/>
</dbReference>
<protein>
    <recommendedName>
        <fullName evidence="3">DUF2259 domain-containing protein</fullName>
    </recommendedName>
</protein>
<dbReference type="Proteomes" id="UP000000503">
    <property type="component" value="Chromosome"/>
</dbReference>
<gene>
    <name evidence="1" type="ordered locus">Spica_2057</name>
</gene>
<dbReference type="AlphaFoldDB" id="F8EZG1"/>
<evidence type="ECO:0008006" key="3">
    <source>
        <dbReference type="Google" id="ProtNLM"/>
    </source>
</evidence>
<dbReference type="KEGG" id="scd:Spica_2057"/>
<proteinExistence type="predicted"/>
<accession>F8EZG1</accession>
<dbReference type="InterPro" id="IPR018725">
    <property type="entry name" value="DUF2259_secreted"/>
</dbReference>
<keyword evidence="2" id="KW-1185">Reference proteome</keyword>
<organism evidence="1 2">
    <name type="scientific">Gracilinema caldarium (strain ATCC 51460 / DSM 7334 / H1)</name>
    <name type="common">Treponema caldarium</name>
    <dbReference type="NCBI Taxonomy" id="744872"/>
    <lineage>
        <taxon>Bacteria</taxon>
        <taxon>Pseudomonadati</taxon>
        <taxon>Spirochaetota</taxon>
        <taxon>Spirochaetia</taxon>
        <taxon>Spirochaetales</taxon>
        <taxon>Breznakiellaceae</taxon>
        <taxon>Gracilinema</taxon>
    </lineage>
</organism>
<dbReference type="STRING" id="744872.Spica_2057"/>
<dbReference type="OrthoDB" id="359290at2"/>
<dbReference type="HOGENOM" id="CLU_1219100_0_0_12"/>
<dbReference type="RefSeq" id="WP_013969473.1">
    <property type="nucleotide sequence ID" value="NC_015732.1"/>
</dbReference>
<reference evidence="2" key="1">
    <citation type="journal article" date="2013" name="Stand. Genomic Sci.">
        <title>Genome sequence of the thermophilic fresh-water bacterium Spirochaeta caldaria type strain (H1(T)), reclassification of Spirochaeta caldaria, Spirochaeta stenostrepta, and Spirochaeta zuelzerae in the genus Treponema as Treponema caldaria comb. nov., Treponema stenostrepta comb. nov., and Treponema zuelzerae comb. nov., and emendation of the genus Treponema.</title>
        <authorList>
            <person name="Abt B."/>
            <person name="Goker M."/>
            <person name="Scheuner C."/>
            <person name="Han C."/>
            <person name="Lu M."/>
            <person name="Misra M."/>
            <person name="Lapidus A."/>
            <person name="Nolan M."/>
            <person name="Lucas S."/>
            <person name="Hammon N."/>
            <person name="Deshpande S."/>
            <person name="Cheng J.F."/>
            <person name="Tapia R."/>
            <person name="Goodwin L.A."/>
            <person name="Pitluck S."/>
            <person name="Liolios K."/>
            <person name="Pagani I."/>
            <person name="Ivanova N."/>
            <person name="Mavromatis K."/>
            <person name="Mikhailova N."/>
            <person name="Huntemann M."/>
            <person name="Pati A."/>
            <person name="Chen A."/>
            <person name="Palaniappan K."/>
            <person name="Land M."/>
            <person name="Hauser L."/>
            <person name="Jeffries C.D."/>
            <person name="Rohde M."/>
            <person name="Spring S."/>
            <person name="Gronow S."/>
            <person name="Detter J.C."/>
            <person name="Bristow J."/>
            <person name="Eisen J.A."/>
            <person name="Markowitz V."/>
            <person name="Hugenholtz P."/>
            <person name="Kyrpides N.C."/>
            <person name="Woyke T."/>
            <person name="Klenk H.P."/>
        </authorList>
    </citation>
    <scope>NUCLEOTIDE SEQUENCE</scope>
    <source>
        <strain evidence="2">ATCC 51460 / DSM 7334 / H1</strain>
    </source>
</reference>
<evidence type="ECO:0000313" key="2">
    <source>
        <dbReference type="Proteomes" id="UP000000503"/>
    </source>
</evidence>
<name>F8EZG1_GRAC1</name>